<evidence type="ECO:0000313" key="5">
    <source>
        <dbReference type="Proteomes" id="UP000286288"/>
    </source>
</evidence>
<reference evidence="4 5" key="1">
    <citation type="submission" date="2018-08" db="EMBL/GenBank/DDBJ databases">
        <title>A genome reference for cultivated species of the human gut microbiota.</title>
        <authorList>
            <person name="Zou Y."/>
            <person name="Xue W."/>
            <person name="Luo G."/>
        </authorList>
    </citation>
    <scope>NUCLEOTIDE SEQUENCE [LARGE SCALE GENOMIC DNA]</scope>
    <source>
        <strain evidence="4 5">AF48-16</strain>
    </source>
</reference>
<dbReference type="GO" id="GO:0003677">
    <property type="term" value="F:DNA binding"/>
    <property type="evidence" value="ECO:0007669"/>
    <property type="project" value="UniProtKB-KW"/>
</dbReference>
<dbReference type="AlphaFoldDB" id="A0A415EM28"/>
<dbReference type="EMBL" id="QRMZ01000037">
    <property type="protein sequence ID" value="RHK03258.1"/>
    <property type="molecule type" value="Genomic_DNA"/>
</dbReference>
<dbReference type="Pfam" id="PF01381">
    <property type="entry name" value="HTH_3"/>
    <property type="match status" value="1"/>
</dbReference>
<evidence type="ECO:0000259" key="3">
    <source>
        <dbReference type="PROSITE" id="PS50943"/>
    </source>
</evidence>
<keyword evidence="1" id="KW-0238">DNA-binding</keyword>
<dbReference type="InterPro" id="IPR010982">
    <property type="entry name" value="Lambda_DNA-bd_dom_sf"/>
</dbReference>
<name>A0A415EM28_ENTCA</name>
<keyword evidence="2" id="KW-0812">Transmembrane</keyword>
<accession>A0A415EM28</accession>
<dbReference type="PANTHER" id="PTHR46558:SF4">
    <property type="entry name" value="DNA-BIDING PHAGE PROTEIN"/>
    <property type="match status" value="1"/>
</dbReference>
<dbReference type="Proteomes" id="UP000286288">
    <property type="component" value="Unassembled WGS sequence"/>
</dbReference>
<organism evidence="4 5">
    <name type="scientific">Enterococcus casseliflavus</name>
    <name type="common">Enterococcus flavescens</name>
    <dbReference type="NCBI Taxonomy" id="37734"/>
    <lineage>
        <taxon>Bacteria</taxon>
        <taxon>Bacillati</taxon>
        <taxon>Bacillota</taxon>
        <taxon>Bacilli</taxon>
        <taxon>Lactobacillales</taxon>
        <taxon>Enterococcaceae</taxon>
        <taxon>Enterococcus</taxon>
    </lineage>
</organism>
<evidence type="ECO:0000313" key="4">
    <source>
        <dbReference type="EMBL" id="RHK03258.1"/>
    </source>
</evidence>
<dbReference type="PANTHER" id="PTHR46558">
    <property type="entry name" value="TRACRIPTIONAL REGULATORY PROTEIN-RELATED-RELATED"/>
    <property type="match status" value="1"/>
</dbReference>
<gene>
    <name evidence="4" type="ORF">DW084_17400</name>
</gene>
<keyword evidence="2" id="KW-0472">Membrane</keyword>
<dbReference type="InterPro" id="IPR001387">
    <property type="entry name" value="Cro/C1-type_HTH"/>
</dbReference>
<evidence type="ECO:0000256" key="1">
    <source>
        <dbReference type="ARBA" id="ARBA00023125"/>
    </source>
</evidence>
<protein>
    <submittedName>
        <fullName evidence="4">XRE family transcriptional regulator</fullName>
    </submittedName>
</protein>
<dbReference type="Gene3D" id="1.10.260.40">
    <property type="entry name" value="lambda repressor-like DNA-binding domains"/>
    <property type="match status" value="1"/>
</dbReference>
<dbReference type="PROSITE" id="PS50943">
    <property type="entry name" value="HTH_CROC1"/>
    <property type="match status" value="1"/>
</dbReference>
<feature type="transmembrane region" description="Helical" evidence="2">
    <location>
        <begin position="81"/>
        <end position="106"/>
    </location>
</feature>
<dbReference type="SUPFAM" id="SSF47413">
    <property type="entry name" value="lambda repressor-like DNA-binding domains"/>
    <property type="match status" value="1"/>
</dbReference>
<evidence type="ECO:0000256" key="2">
    <source>
        <dbReference type="SAM" id="Phobius"/>
    </source>
</evidence>
<feature type="domain" description="HTH cro/C1-type" evidence="3">
    <location>
        <begin position="7"/>
        <end position="61"/>
    </location>
</feature>
<dbReference type="RefSeq" id="WP_151196523.1">
    <property type="nucleotide sequence ID" value="NZ_JAXHQF010000010.1"/>
</dbReference>
<dbReference type="SMART" id="SM00530">
    <property type="entry name" value="HTH_XRE"/>
    <property type="match status" value="1"/>
</dbReference>
<dbReference type="CDD" id="cd00093">
    <property type="entry name" value="HTH_XRE"/>
    <property type="match status" value="1"/>
</dbReference>
<keyword evidence="2" id="KW-1133">Transmembrane helix</keyword>
<sequence>MDIGKIIKEERTKRNLTQEQLAQEFFVTRQLISKWENGKSYPDLDQVVKLSSYFELTLDYLLKEDQQMVQELNLTTHRKRIGLVLIALLTILSISLSTILLAAFWIDPVFFTKEDLTITSIKKYRLPATEITNEATGQVIQLPEDTEYLITYTIDRPLVKTDRLSGYKEYSSENASQLTAFGHRGFHFGAQTSKIVIRSNREDNLAAPELNAGKDLYLRNMNKARVYQKSAAGVAFSIEDEGDLLFTAEKLAQLPFEQGQLPE</sequence>
<comment type="caution">
    <text evidence="4">The sequence shown here is derived from an EMBL/GenBank/DDBJ whole genome shotgun (WGS) entry which is preliminary data.</text>
</comment>
<proteinExistence type="predicted"/>